<comment type="caution">
    <text evidence="2">The sequence shown here is derived from an EMBL/GenBank/DDBJ whole genome shotgun (WGS) entry which is preliminary data.</text>
</comment>
<feature type="transmembrane region" description="Helical" evidence="1">
    <location>
        <begin position="211"/>
        <end position="233"/>
    </location>
</feature>
<proteinExistence type="predicted"/>
<keyword evidence="1" id="KW-0472">Membrane</keyword>
<reference evidence="2" key="2">
    <citation type="submission" date="2023-05" db="EMBL/GenBank/DDBJ databases">
        <authorList>
            <person name="Fouks B."/>
        </authorList>
    </citation>
    <scope>NUCLEOTIDE SEQUENCE</scope>
    <source>
        <strain evidence="2">Stay&amp;Tobe</strain>
        <tissue evidence="2">Testes</tissue>
    </source>
</reference>
<sequence>QKNLQFTIGSGREGLTTTAYSPKIFIKIIMHVVSVLTGGRRKLHTIPLLNDHHQSLPYFHRSRWFWSSDVLCGQEPPFFKCIPFDCVAWRGAYIFEYFHRRRLCCSVVISIVSSVVLLGASILEEYSLVSIYFHLVLLDVFPSVSIRIPLYSCSVSICFHRSLFPSISICFHLFPFLSYCHRSRHRSRFRLLSPSYVPIYFHRLFSIVVKYYHLVFSVCFPSVFPVVISIVCFHLSSSVSIVVGCVAWTGASILECFHHYFHRRASILDYFHLVSIVVVSPSISIRINSVELRGQEPTFFKSIPCSVFHRSRISIVSDVLRGQKPPPFLKCIPPYVSICFHLFPSVSICIPVSICFHCSRFVSIYFHRSRISISVVLRGQEPPFLKVSPSVSTYFHCCRLCCSVVLRGQEPTILEVYSPIAIYCHLFPSHRVPICFHRSLFPSVFPSVCVAWIEAYILEVVSISLLSSSVSIVVGCVAWTGASILECFHRNGCVSWTQASILEVVFPCFHRIFPSISICFLLLPSVSIEYLHLYPSVSIVTSDCIPCVFPSRVSIYFHRLFPSISIYLHLFPPISIVEPTFLKSIPLLPSYIAISSSDVLRCFHRSQVLPSYVSIVLVFPLWSDVLRGQEPPFLNVSIVVGCVTWIGASILEVISIVVGASLLEVYSVCVSISCFSICFHLVFPSISIVV</sequence>
<reference evidence="2" key="1">
    <citation type="journal article" date="2023" name="IScience">
        <title>Live-bearing cockroach genome reveals convergent evolutionary mechanisms linked to viviparity in insects and beyond.</title>
        <authorList>
            <person name="Fouks B."/>
            <person name="Harrison M.C."/>
            <person name="Mikhailova A.A."/>
            <person name="Marchal E."/>
            <person name="English S."/>
            <person name="Carruthers M."/>
            <person name="Jennings E.C."/>
            <person name="Chiamaka E.L."/>
            <person name="Frigard R.A."/>
            <person name="Pippel M."/>
            <person name="Attardo G.M."/>
            <person name="Benoit J.B."/>
            <person name="Bornberg-Bauer E."/>
            <person name="Tobe S.S."/>
        </authorList>
    </citation>
    <scope>NUCLEOTIDE SEQUENCE</scope>
    <source>
        <strain evidence="2">Stay&amp;Tobe</strain>
    </source>
</reference>
<feature type="transmembrane region" description="Helical" evidence="1">
    <location>
        <begin position="665"/>
        <end position="689"/>
    </location>
</feature>
<keyword evidence="1" id="KW-1133">Transmembrane helix</keyword>
<feature type="non-terminal residue" evidence="2">
    <location>
        <position position="690"/>
    </location>
</feature>
<feature type="transmembrane region" description="Helical" evidence="1">
    <location>
        <begin position="633"/>
        <end position="659"/>
    </location>
</feature>
<evidence type="ECO:0000313" key="3">
    <source>
        <dbReference type="Proteomes" id="UP001233999"/>
    </source>
</evidence>
<feature type="non-terminal residue" evidence="2">
    <location>
        <position position="1"/>
    </location>
</feature>
<evidence type="ECO:0000256" key="1">
    <source>
        <dbReference type="SAM" id="Phobius"/>
    </source>
</evidence>
<evidence type="ECO:0000313" key="2">
    <source>
        <dbReference type="EMBL" id="KAJ9582941.1"/>
    </source>
</evidence>
<feature type="transmembrane region" description="Helical" evidence="1">
    <location>
        <begin position="240"/>
        <end position="261"/>
    </location>
</feature>
<feature type="transmembrane region" description="Helical" evidence="1">
    <location>
        <begin position="129"/>
        <end position="150"/>
    </location>
</feature>
<feature type="transmembrane region" description="Helical" evidence="1">
    <location>
        <begin position="103"/>
        <end position="123"/>
    </location>
</feature>
<protein>
    <submittedName>
        <fullName evidence="2">Uncharacterized protein</fullName>
    </submittedName>
</protein>
<name>A0AAD8EAK8_DIPPU</name>
<feature type="transmembrane region" description="Helical" evidence="1">
    <location>
        <begin position="162"/>
        <end position="179"/>
    </location>
</feature>
<dbReference type="EMBL" id="JASPKZ010007701">
    <property type="protein sequence ID" value="KAJ9582941.1"/>
    <property type="molecule type" value="Genomic_DNA"/>
</dbReference>
<dbReference type="AlphaFoldDB" id="A0AAD8EAK8"/>
<dbReference type="Proteomes" id="UP001233999">
    <property type="component" value="Unassembled WGS sequence"/>
</dbReference>
<accession>A0AAD8EAK8</accession>
<gene>
    <name evidence="2" type="ORF">L9F63_022702</name>
</gene>
<organism evidence="2 3">
    <name type="scientific">Diploptera punctata</name>
    <name type="common">Pacific beetle cockroach</name>
    <dbReference type="NCBI Taxonomy" id="6984"/>
    <lineage>
        <taxon>Eukaryota</taxon>
        <taxon>Metazoa</taxon>
        <taxon>Ecdysozoa</taxon>
        <taxon>Arthropoda</taxon>
        <taxon>Hexapoda</taxon>
        <taxon>Insecta</taxon>
        <taxon>Pterygota</taxon>
        <taxon>Neoptera</taxon>
        <taxon>Polyneoptera</taxon>
        <taxon>Dictyoptera</taxon>
        <taxon>Blattodea</taxon>
        <taxon>Blaberoidea</taxon>
        <taxon>Blaberidae</taxon>
        <taxon>Diplopterinae</taxon>
        <taxon>Diploptera</taxon>
    </lineage>
</organism>
<keyword evidence="3" id="KW-1185">Reference proteome</keyword>
<keyword evidence="1" id="KW-0812">Transmembrane</keyword>